<name>A0ABP0YCH0_9ROSI</name>
<protein>
    <submittedName>
        <fullName evidence="2">Uncharacterized protein</fullName>
    </submittedName>
</protein>
<gene>
    <name evidence="2" type="ORF">CITCOLO1_LOCUS8540</name>
</gene>
<sequence>MYQVVSDLSLIYLDLDLLPVSLSWHADQLLLTIFLVAIANLVLKIPVGANIVVLRILQNRARILWSALICQQA</sequence>
<dbReference type="EMBL" id="OZ021737">
    <property type="protein sequence ID" value="CAK9316673.1"/>
    <property type="molecule type" value="Genomic_DNA"/>
</dbReference>
<dbReference type="Proteomes" id="UP001642487">
    <property type="component" value="Chromosome 3"/>
</dbReference>
<evidence type="ECO:0000313" key="3">
    <source>
        <dbReference type="Proteomes" id="UP001642487"/>
    </source>
</evidence>
<keyword evidence="1" id="KW-1133">Transmembrane helix</keyword>
<keyword evidence="1" id="KW-0812">Transmembrane</keyword>
<evidence type="ECO:0000313" key="2">
    <source>
        <dbReference type="EMBL" id="CAK9316673.1"/>
    </source>
</evidence>
<proteinExistence type="predicted"/>
<evidence type="ECO:0000256" key="1">
    <source>
        <dbReference type="SAM" id="Phobius"/>
    </source>
</evidence>
<keyword evidence="3" id="KW-1185">Reference proteome</keyword>
<feature type="transmembrane region" description="Helical" evidence="1">
    <location>
        <begin position="29"/>
        <end position="54"/>
    </location>
</feature>
<reference evidence="2 3" key="1">
    <citation type="submission" date="2024-03" db="EMBL/GenBank/DDBJ databases">
        <authorList>
            <person name="Gkanogiannis A."/>
            <person name="Becerra Lopez-Lavalle L."/>
        </authorList>
    </citation>
    <scope>NUCLEOTIDE SEQUENCE [LARGE SCALE GENOMIC DNA]</scope>
</reference>
<keyword evidence="1" id="KW-0472">Membrane</keyword>
<accession>A0ABP0YCH0</accession>
<organism evidence="2 3">
    <name type="scientific">Citrullus colocynthis</name>
    <name type="common">colocynth</name>
    <dbReference type="NCBI Taxonomy" id="252529"/>
    <lineage>
        <taxon>Eukaryota</taxon>
        <taxon>Viridiplantae</taxon>
        <taxon>Streptophyta</taxon>
        <taxon>Embryophyta</taxon>
        <taxon>Tracheophyta</taxon>
        <taxon>Spermatophyta</taxon>
        <taxon>Magnoliopsida</taxon>
        <taxon>eudicotyledons</taxon>
        <taxon>Gunneridae</taxon>
        <taxon>Pentapetalae</taxon>
        <taxon>rosids</taxon>
        <taxon>fabids</taxon>
        <taxon>Cucurbitales</taxon>
        <taxon>Cucurbitaceae</taxon>
        <taxon>Benincaseae</taxon>
        <taxon>Citrullus</taxon>
    </lineage>
</organism>